<organism evidence="4 5">
    <name type="scientific">Roseovarius tolerans</name>
    <dbReference type="NCBI Taxonomy" id="74031"/>
    <lineage>
        <taxon>Bacteria</taxon>
        <taxon>Pseudomonadati</taxon>
        <taxon>Pseudomonadota</taxon>
        <taxon>Alphaproteobacteria</taxon>
        <taxon>Rhodobacterales</taxon>
        <taxon>Roseobacteraceae</taxon>
        <taxon>Roseovarius</taxon>
    </lineage>
</organism>
<dbReference type="InterPro" id="IPR018060">
    <property type="entry name" value="HTH_AraC"/>
</dbReference>
<dbReference type="Pfam" id="PF01965">
    <property type="entry name" value="DJ-1_PfpI"/>
    <property type="match status" value="1"/>
</dbReference>
<dbReference type="InterPro" id="IPR009057">
    <property type="entry name" value="Homeodomain-like_sf"/>
</dbReference>
<dbReference type="GO" id="GO:0043565">
    <property type="term" value="F:sequence-specific DNA binding"/>
    <property type="evidence" value="ECO:0007669"/>
    <property type="project" value="InterPro"/>
</dbReference>
<accession>A0A0L6CWA2</accession>
<dbReference type="Pfam" id="PF12833">
    <property type="entry name" value="HTH_18"/>
    <property type="match status" value="1"/>
</dbReference>
<proteinExistence type="predicted"/>
<sequence>MTSMRDSSGLTEERPAVIPVGAAYCAVDIDRPSRHFAFLLQPDFTLLAFSAALDPLRIANQLAQRPLYRWTVCSQDGAPVSSSCGMSVNVDQPLARFARDTDLVVCGGTVRPGGSHPGVRAILREHVRFGGRVGGICTGAIALAEAGLLEGRKATLHWENQPAFREQFPQVEISTNTYELDGGIFTCGGGVGATDMMLLRIEEDYGPSFADVVADMCLYGQRRGERTQQRASVSSAIDSRNPLLVRAIKAMQANIETPPGMDDLAAAAGCSRRQMERLFMKYCDKTPYRFFRDLRLDHARGLLRETDLSVSEIAVASGFASQVVFIKSFRGRFGHAPGRFRSGKAAPLQTTP</sequence>
<dbReference type="Gene3D" id="1.10.10.60">
    <property type="entry name" value="Homeodomain-like"/>
    <property type="match status" value="1"/>
</dbReference>
<keyword evidence="5" id="KW-1185">Reference proteome</keyword>
<dbReference type="InterPro" id="IPR002818">
    <property type="entry name" value="DJ-1/PfpI"/>
</dbReference>
<evidence type="ECO:0000259" key="3">
    <source>
        <dbReference type="PROSITE" id="PS01124"/>
    </source>
</evidence>
<dbReference type="PANTHER" id="PTHR43130:SF3">
    <property type="entry name" value="HTH-TYPE TRANSCRIPTIONAL REGULATOR RV1931C"/>
    <property type="match status" value="1"/>
</dbReference>
<evidence type="ECO:0000256" key="1">
    <source>
        <dbReference type="ARBA" id="ARBA00023015"/>
    </source>
</evidence>
<evidence type="ECO:0000313" key="5">
    <source>
        <dbReference type="Proteomes" id="UP000037046"/>
    </source>
</evidence>
<dbReference type="Proteomes" id="UP000037046">
    <property type="component" value="Unassembled WGS sequence"/>
</dbReference>
<keyword evidence="1" id="KW-0805">Transcription regulation</keyword>
<dbReference type="InterPro" id="IPR052158">
    <property type="entry name" value="INH-QAR"/>
</dbReference>
<evidence type="ECO:0000256" key="2">
    <source>
        <dbReference type="ARBA" id="ARBA00023163"/>
    </source>
</evidence>
<dbReference type="PROSITE" id="PS01124">
    <property type="entry name" value="HTH_ARAC_FAMILY_2"/>
    <property type="match status" value="1"/>
</dbReference>
<dbReference type="STRING" id="74031.SAMN04488077_11427"/>
<dbReference type="EMBL" id="LGVV01000013">
    <property type="protein sequence ID" value="KNX42031.1"/>
    <property type="molecule type" value="Genomic_DNA"/>
</dbReference>
<dbReference type="PANTHER" id="PTHR43130">
    <property type="entry name" value="ARAC-FAMILY TRANSCRIPTIONAL REGULATOR"/>
    <property type="match status" value="1"/>
</dbReference>
<dbReference type="Gene3D" id="3.40.50.880">
    <property type="match status" value="1"/>
</dbReference>
<protein>
    <submittedName>
        <fullName evidence="4">HTH-type transcriptional regulator CdhR</fullName>
    </submittedName>
</protein>
<feature type="domain" description="HTH araC/xylS-type" evidence="3">
    <location>
        <begin position="245"/>
        <end position="343"/>
    </location>
</feature>
<dbReference type="AlphaFoldDB" id="A0A0L6CWA2"/>
<comment type="caution">
    <text evidence="4">The sequence shown here is derived from an EMBL/GenBank/DDBJ whole genome shotgun (WGS) entry which is preliminary data.</text>
</comment>
<dbReference type="GO" id="GO:0003700">
    <property type="term" value="F:DNA-binding transcription factor activity"/>
    <property type="evidence" value="ECO:0007669"/>
    <property type="project" value="InterPro"/>
</dbReference>
<dbReference type="InterPro" id="IPR029062">
    <property type="entry name" value="Class_I_gatase-like"/>
</dbReference>
<reference evidence="5" key="1">
    <citation type="submission" date="2015-07" db="EMBL/GenBank/DDBJ databases">
        <title>Draft Genome Sequence of Roseovarius tolerans EL-164, a producer of N-Acylated Alanine Methyl Esters (NAMEs).</title>
        <authorList>
            <person name="Voget S."/>
            <person name="Bruns H."/>
            <person name="Wagner-Doebler I."/>
            <person name="Schulz S."/>
            <person name="Daniel R."/>
        </authorList>
    </citation>
    <scope>NUCLEOTIDE SEQUENCE [LARGE SCALE GENOMIC DNA]</scope>
    <source>
        <strain evidence="5">EL-164</strain>
    </source>
</reference>
<keyword evidence="2" id="KW-0804">Transcription</keyword>
<dbReference type="SUPFAM" id="SSF46689">
    <property type="entry name" value="Homeodomain-like"/>
    <property type="match status" value="2"/>
</dbReference>
<dbReference type="PATRIC" id="fig|74031.6.peg.1400"/>
<dbReference type="OrthoDB" id="9793400at2"/>
<evidence type="ECO:0000313" key="4">
    <source>
        <dbReference type="EMBL" id="KNX42031.1"/>
    </source>
</evidence>
<dbReference type="RefSeq" id="WP_050662287.1">
    <property type="nucleotide sequence ID" value="NZ_CP118494.1"/>
</dbReference>
<dbReference type="SMART" id="SM00342">
    <property type="entry name" value="HTH_ARAC"/>
    <property type="match status" value="1"/>
</dbReference>
<name>A0A0L6CWA2_9RHOB</name>
<dbReference type="CDD" id="cd03136">
    <property type="entry name" value="GATase1_AraC_ArgR_like"/>
    <property type="match status" value="1"/>
</dbReference>
<gene>
    <name evidence="4" type="primary">cdhR_4</name>
    <name evidence="4" type="ORF">ROTO_13720</name>
</gene>
<dbReference type="SUPFAM" id="SSF52317">
    <property type="entry name" value="Class I glutamine amidotransferase-like"/>
    <property type="match status" value="1"/>
</dbReference>